<name>A0ABP7Q6W1_9SPHI</name>
<evidence type="ECO:0008006" key="4">
    <source>
        <dbReference type="Google" id="ProtNLM"/>
    </source>
</evidence>
<gene>
    <name evidence="2" type="ORF">GCM10022210_30180</name>
</gene>
<organism evidence="2 3">
    <name type="scientific">Mucilaginibacter dorajii</name>
    <dbReference type="NCBI Taxonomy" id="692994"/>
    <lineage>
        <taxon>Bacteria</taxon>
        <taxon>Pseudomonadati</taxon>
        <taxon>Bacteroidota</taxon>
        <taxon>Sphingobacteriia</taxon>
        <taxon>Sphingobacteriales</taxon>
        <taxon>Sphingobacteriaceae</taxon>
        <taxon>Mucilaginibacter</taxon>
    </lineage>
</organism>
<accession>A0ABP7Q6W1</accession>
<protein>
    <recommendedName>
        <fullName evidence="4">Unsaturated rhamnogalacturonyl hydrolase</fullName>
    </recommendedName>
</protein>
<proteinExistence type="predicted"/>
<keyword evidence="1" id="KW-0732">Signal</keyword>
<comment type="caution">
    <text evidence="2">The sequence shown here is derived from an EMBL/GenBank/DDBJ whole genome shotgun (WGS) entry which is preliminary data.</text>
</comment>
<feature type="chain" id="PRO_5047124239" description="Unsaturated rhamnogalacturonyl hydrolase" evidence="1">
    <location>
        <begin position="29"/>
        <end position="268"/>
    </location>
</feature>
<feature type="signal peptide" evidence="1">
    <location>
        <begin position="1"/>
        <end position="28"/>
    </location>
</feature>
<dbReference type="SUPFAM" id="SSF52317">
    <property type="entry name" value="Class I glutamine amidotransferase-like"/>
    <property type="match status" value="1"/>
</dbReference>
<dbReference type="InterPro" id="IPR029062">
    <property type="entry name" value="Class_I_gatase-like"/>
</dbReference>
<sequence length="268" mass="29619">MNQNHRLSFKKILLWCLLVLPACFSANAQVVTLDYYFNHEVHTNADGQKQRFHYLWDETANTGFSIWRYAFKKLGATLDTLGEAPTVANLKKSAVYIIVDPDTKKENPDPNYINENDASAIARWVKGGGVLVMLANDSANVELPHFNILAAKFGMHFNNDLQNHVINDDHFDDGAIVTTGNAMFATAGNIFMKDVCSIAISGPAKAALKKNGVVIIATAKYGKGTVMAVGDPWLYNEYTNGRLPVRFENDKAANDVSAWLLKQIPAPQ</sequence>
<dbReference type="Proteomes" id="UP001500742">
    <property type="component" value="Unassembled WGS sequence"/>
</dbReference>
<evidence type="ECO:0000313" key="2">
    <source>
        <dbReference type="EMBL" id="GAA3977326.1"/>
    </source>
</evidence>
<dbReference type="EMBL" id="BAAAZC010000021">
    <property type="protein sequence ID" value="GAA3977326.1"/>
    <property type="molecule type" value="Genomic_DNA"/>
</dbReference>
<evidence type="ECO:0000256" key="1">
    <source>
        <dbReference type="SAM" id="SignalP"/>
    </source>
</evidence>
<dbReference type="RefSeq" id="WP_259097130.1">
    <property type="nucleotide sequence ID" value="NZ_BAAAZC010000021.1"/>
</dbReference>
<evidence type="ECO:0000313" key="3">
    <source>
        <dbReference type="Proteomes" id="UP001500742"/>
    </source>
</evidence>
<keyword evidence="3" id="KW-1185">Reference proteome</keyword>
<reference evidence="3" key="1">
    <citation type="journal article" date="2019" name="Int. J. Syst. Evol. Microbiol.">
        <title>The Global Catalogue of Microorganisms (GCM) 10K type strain sequencing project: providing services to taxonomists for standard genome sequencing and annotation.</title>
        <authorList>
            <consortium name="The Broad Institute Genomics Platform"/>
            <consortium name="The Broad Institute Genome Sequencing Center for Infectious Disease"/>
            <person name="Wu L."/>
            <person name="Ma J."/>
        </authorList>
    </citation>
    <scope>NUCLEOTIDE SEQUENCE [LARGE SCALE GENOMIC DNA]</scope>
    <source>
        <strain evidence="3">JCM 16601</strain>
    </source>
</reference>